<keyword evidence="2" id="KW-1185">Reference proteome</keyword>
<proteinExistence type="predicted"/>
<reference evidence="1 2" key="1">
    <citation type="submission" date="2019-03" db="EMBL/GenBank/DDBJ databases">
        <title>First draft genome of Liparis tanakae, snailfish: a comprehensive survey of snailfish specific genes.</title>
        <authorList>
            <person name="Kim W."/>
            <person name="Song I."/>
            <person name="Jeong J.-H."/>
            <person name="Kim D."/>
            <person name="Kim S."/>
            <person name="Ryu S."/>
            <person name="Song J.Y."/>
            <person name="Lee S.K."/>
        </authorList>
    </citation>
    <scope>NUCLEOTIDE SEQUENCE [LARGE SCALE GENOMIC DNA]</scope>
    <source>
        <tissue evidence="1">Muscle</tissue>
    </source>
</reference>
<accession>A0A4Z2HLC9</accession>
<gene>
    <name evidence="1" type="ORF">EYF80_023733</name>
</gene>
<sequence length="173" mass="19017">MTTDGGKKVVLDRPTVWLQECPFTVCTHMLPVERTHSGFQAKPESSTAITFIRSRLNLLSANHRLPADMYRRSGGGHGPSAHGGLGGSRDVCYMLLAYFPDLWATCNHNKTPFGCATMASGRKKRASSGVPCRRSRTMPGVARWLAGEINPGGRRLTFRCIGLVLGKERKLHH</sequence>
<evidence type="ECO:0000313" key="2">
    <source>
        <dbReference type="Proteomes" id="UP000314294"/>
    </source>
</evidence>
<dbReference type="Proteomes" id="UP000314294">
    <property type="component" value="Unassembled WGS sequence"/>
</dbReference>
<dbReference type="AlphaFoldDB" id="A0A4Z2HLC9"/>
<dbReference type="EMBL" id="SRLO01000225">
    <property type="protein sequence ID" value="TNN66105.1"/>
    <property type="molecule type" value="Genomic_DNA"/>
</dbReference>
<comment type="caution">
    <text evidence="1">The sequence shown here is derived from an EMBL/GenBank/DDBJ whole genome shotgun (WGS) entry which is preliminary data.</text>
</comment>
<evidence type="ECO:0000313" key="1">
    <source>
        <dbReference type="EMBL" id="TNN66105.1"/>
    </source>
</evidence>
<protein>
    <submittedName>
        <fullName evidence="1">Uncharacterized protein</fullName>
    </submittedName>
</protein>
<name>A0A4Z2HLC9_9TELE</name>
<organism evidence="1 2">
    <name type="scientific">Liparis tanakae</name>
    <name type="common">Tanaka's snailfish</name>
    <dbReference type="NCBI Taxonomy" id="230148"/>
    <lineage>
        <taxon>Eukaryota</taxon>
        <taxon>Metazoa</taxon>
        <taxon>Chordata</taxon>
        <taxon>Craniata</taxon>
        <taxon>Vertebrata</taxon>
        <taxon>Euteleostomi</taxon>
        <taxon>Actinopterygii</taxon>
        <taxon>Neopterygii</taxon>
        <taxon>Teleostei</taxon>
        <taxon>Neoteleostei</taxon>
        <taxon>Acanthomorphata</taxon>
        <taxon>Eupercaria</taxon>
        <taxon>Perciformes</taxon>
        <taxon>Cottioidei</taxon>
        <taxon>Cottales</taxon>
        <taxon>Liparidae</taxon>
        <taxon>Liparis</taxon>
    </lineage>
</organism>